<feature type="compositionally biased region" description="Basic and acidic residues" evidence="1">
    <location>
        <begin position="410"/>
        <end position="426"/>
    </location>
</feature>
<reference evidence="2 3" key="1">
    <citation type="submission" date="2019-03" db="EMBL/GenBank/DDBJ databases">
        <title>First draft genome of Liparis tanakae, snailfish: a comprehensive survey of snailfish specific genes.</title>
        <authorList>
            <person name="Kim W."/>
            <person name="Song I."/>
            <person name="Jeong J.-H."/>
            <person name="Kim D."/>
            <person name="Kim S."/>
            <person name="Ryu S."/>
            <person name="Song J.Y."/>
            <person name="Lee S.K."/>
        </authorList>
    </citation>
    <scope>NUCLEOTIDE SEQUENCE [LARGE SCALE GENOMIC DNA]</scope>
    <source>
        <tissue evidence="2">Muscle</tissue>
    </source>
</reference>
<dbReference type="InterPro" id="IPR019534">
    <property type="entry name" value="DUF2452"/>
</dbReference>
<dbReference type="OrthoDB" id="9995764at2759"/>
<feature type="region of interest" description="Disordered" evidence="1">
    <location>
        <begin position="1104"/>
        <end position="1141"/>
    </location>
</feature>
<feature type="compositionally biased region" description="Acidic residues" evidence="1">
    <location>
        <begin position="769"/>
        <end position="781"/>
    </location>
</feature>
<evidence type="ECO:0000313" key="2">
    <source>
        <dbReference type="EMBL" id="TNN79628.1"/>
    </source>
</evidence>
<dbReference type="PANTHER" id="PTHR14553:SF1">
    <property type="entry name" value="SIMILAR TO CHROMOSOME 1 OPEN READING FRAME 50"/>
    <property type="match status" value="1"/>
</dbReference>
<dbReference type="EMBL" id="SRLO01000063">
    <property type="protein sequence ID" value="TNN79628.1"/>
    <property type="molecule type" value="Genomic_DNA"/>
</dbReference>
<dbReference type="Proteomes" id="UP000314294">
    <property type="component" value="Unassembled WGS sequence"/>
</dbReference>
<feature type="region of interest" description="Disordered" evidence="1">
    <location>
        <begin position="830"/>
        <end position="855"/>
    </location>
</feature>
<name>A0A4Z2IPN3_9TELE</name>
<feature type="region of interest" description="Disordered" evidence="1">
    <location>
        <begin position="389"/>
        <end position="468"/>
    </location>
</feature>
<feature type="compositionally biased region" description="Low complexity" evidence="1">
    <location>
        <begin position="962"/>
        <end position="974"/>
    </location>
</feature>
<feature type="region of interest" description="Disordered" evidence="1">
    <location>
        <begin position="936"/>
        <end position="978"/>
    </location>
</feature>
<organism evidence="2 3">
    <name type="scientific">Liparis tanakae</name>
    <name type="common">Tanaka's snailfish</name>
    <dbReference type="NCBI Taxonomy" id="230148"/>
    <lineage>
        <taxon>Eukaryota</taxon>
        <taxon>Metazoa</taxon>
        <taxon>Chordata</taxon>
        <taxon>Craniata</taxon>
        <taxon>Vertebrata</taxon>
        <taxon>Euteleostomi</taxon>
        <taxon>Actinopterygii</taxon>
        <taxon>Neopterygii</taxon>
        <taxon>Teleostei</taxon>
        <taxon>Neoteleostei</taxon>
        <taxon>Acanthomorphata</taxon>
        <taxon>Eupercaria</taxon>
        <taxon>Perciformes</taxon>
        <taxon>Cottioidei</taxon>
        <taxon>Cottales</taxon>
        <taxon>Liparidae</taxon>
        <taxon>Liparis</taxon>
    </lineage>
</organism>
<feature type="compositionally biased region" description="Polar residues" evidence="1">
    <location>
        <begin position="1108"/>
        <end position="1123"/>
    </location>
</feature>
<evidence type="ECO:0000313" key="3">
    <source>
        <dbReference type="Proteomes" id="UP000314294"/>
    </source>
</evidence>
<evidence type="ECO:0000256" key="1">
    <source>
        <dbReference type="SAM" id="MobiDB-lite"/>
    </source>
</evidence>
<accession>A0A4Z2IPN3</accession>
<feature type="region of interest" description="Disordered" evidence="1">
    <location>
        <begin position="1020"/>
        <end position="1078"/>
    </location>
</feature>
<gene>
    <name evidence="2" type="ORF">EYF80_010210</name>
</gene>
<dbReference type="PANTHER" id="PTHR14553">
    <property type="entry name" value="UNCHARACTERIZED PROTEIN C1ORF50"/>
    <property type="match status" value="1"/>
</dbReference>
<proteinExistence type="predicted"/>
<dbReference type="AlphaFoldDB" id="A0A4Z2IPN3"/>
<feature type="region of interest" description="Disordered" evidence="1">
    <location>
        <begin position="697"/>
        <end position="721"/>
    </location>
</feature>
<feature type="compositionally biased region" description="Low complexity" evidence="1">
    <location>
        <begin position="844"/>
        <end position="854"/>
    </location>
</feature>
<protein>
    <submittedName>
        <fullName evidence="2">Uncharacterized protein</fullName>
    </submittedName>
</protein>
<comment type="caution">
    <text evidence="2">The sequence shown here is derived from an EMBL/GenBank/DDBJ whole genome shotgun (WGS) entry which is preliminary data.</text>
</comment>
<feature type="region of interest" description="Disordered" evidence="1">
    <location>
        <begin position="634"/>
        <end position="676"/>
    </location>
</feature>
<keyword evidence="3" id="KW-1185">Reference proteome</keyword>
<dbReference type="Pfam" id="PF10504">
    <property type="entry name" value="DUF2452"/>
    <property type="match status" value="2"/>
</dbReference>
<sequence>MQGPGAQLVRLAGVHAVRPFEYFLEEAQVLYGAGARYRSLQAGRLVAEGGLVGAAQAALSLHAADRSFVPERLLHVQNHSQPFPLIVGFHRRVEEEVVGLQNVRGARGSQEADEEQRITELHGAKDVGALQPDPGDEEPLLQCPPKVHKHAMTLVESSSSPSGVELVSSYQTNRVGDPMDLVNLATQVQRGDDFTKANACSKLTVIADQIRYLQEQARKVLEDAKRDADLHHSACNIEWGPSCPHEFVGAFKLQHDMSWTPVDQVAKRDAEIAIMHKVLSQQTALPLYTEPNFKGLSDQKISVQVAQKLPVIRGNIKVHGVPRSDLQQHVRPRREEEEHFDLLYLGRLRYEEGSEVFLHQGGESPVRQPAAEQAGGAVRRLLFAPCPHFLPQGLEQAPPPAAPPGRGGGQRREGLPEGHAHVRQDGEPGEAVLRGEDGAGVQRGGEGPPGLQPQPDLGRRPPAHQTRDADVAQLLVVVVREAEVEADAEEPIEARVADDVGQPVGQRDFGREAGDEELSSVFFQSGAGLRRRSLDLTGVARFLSRKLGARLDQLEYRPLRPVNGQRARQALALGHDAGERSLRHLPPALRGALRQDAGQLLPGQRGQEGVVEAGVVPDVRVAVVAGEMQQHVRQREEQRVQARVDQQAAANPQHAVSQPPVAGGAQRGGRRSDDAGQEADGALLANLPLLRHAGQRLQVPAQVSRDERGVDDGALEGPQERHRPAGLGELVLGAVGQVDDVRREVGVAEVERAKLLRQAAAVALHVGEVEQEEEGGPEEGDHDLPASPVGHDAQQRGEVLVEERQAFALLPLAVLRLLQVDQGQQVEAGQRRGAVVEHGGRQGRGQPRGQQHGEGLADGPVLGEVQEAVHVEQLVGRTEQRVLGEHDQPLEDERLVFGAEQTSQQLSSEYGRRDTRHHGNHLCQSMEQCSLAQRSEESGPVCRVGTVPMGPRMRDDSMADGSLSHSGPESSSASHATDVFPPRSALRCSAPAPASWVSRYTAFLSTRVWSPARVVSRCLRPPRSSRRCERRPGEQASSSRRQSQAVARRERRAPSPCRSPVSWASRRSKSRKSWDARERTLTQSVQMSTVVRARRRWQRNWADLGGHWSNTDMSSRAVSSPTESEGHSRVGCSHSGDNRRT</sequence>
<feature type="region of interest" description="Disordered" evidence="1">
    <location>
        <begin position="769"/>
        <end position="791"/>
    </location>
</feature>
<feature type="compositionally biased region" description="Low complexity" evidence="1">
    <location>
        <begin position="1034"/>
        <end position="1046"/>
    </location>
</feature>